<evidence type="ECO:0000313" key="1">
    <source>
        <dbReference type="Proteomes" id="UP000887565"/>
    </source>
</evidence>
<organism evidence="1 2">
    <name type="scientific">Romanomermis culicivorax</name>
    <name type="common">Nematode worm</name>
    <dbReference type="NCBI Taxonomy" id="13658"/>
    <lineage>
        <taxon>Eukaryota</taxon>
        <taxon>Metazoa</taxon>
        <taxon>Ecdysozoa</taxon>
        <taxon>Nematoda</taxon>
        <taxon>Enoplea</taxon>
        <taxon>Dorylaimia</taxon>
        <taxon>Mermithida</taxon>
        <taxon>Mermithoidea</taxon>
        <taxon>Mermithidae</taxon>
        <taxon>Romanomermis</taxon>
    </lineage>
</organism>
<dbReference type="WBParaSite" id="nRc.2.0.1.t28211-RA">
    <property type="protein sequence ID" value="nRc.2.0.1.t28211-RA"/>
    <property type="gene ID" value="nRc.2.0.1.g28211"/>
</dbReference>
<dbReference type="Proteomes" id="UP000887565">
    <property type="component" value="Unplaced"/>
</dbReference>
<accession>A0A915JQN0</accession>
<name>A0A915JQN0_ROMCU</name>
<dbReference type="AlphaFoldDB" id="A0A915JQN0"/>
<reference evidence="2" key="1">
    <citation type="submission" date="2022-11" db="UniProtKB">
        <authorList>
            <consortium name="WormBaseParasite"/>
        </authorList>
    </citation>
    <scope>IDENTIFICATION</scope>
</reference>
<evidence type="ECO:0000313" key="2">
    <source>
        <dbReference type="WBParaSite" id="nRc.2.0.1.t28211-RA"/>
    </source>
</evidence>
<protein>
    <submittedName>
        <fullName evidence="2">Uncharacterized protein</fullName>
    </submittedName>
</protein>
<proteinExistence type="predicted"/>
<sequence>MLALVTKTRGIIRSSVLIELQHKRIVPHFGANFTLAPVSIWCPFHFGARLTLASNVVGAKTYNEHGNHCDQMSRWKQQVLADVSKYGTCIRAAYCPASRSGTTRLLTSSHLFPTEIKKITVYIVESKKCFGFSGLICNKAYFHNSQWTMTSSNRRQPNVTNL</sequence>
<keyword evidence="1" id="KW-1185">Reference proteome</keyword>